<feature type="compositionally biased region" description="Basic and acidic residues" evidence="1">
    <location>
        <begin position="570"/>
        <end position="579"/>
    </location>
</feature>
<feature type="compositionally biased region" description="Acidic residues" evidence="1">
    <location>
        <begin position="289"/>
        <end position="304"/>
    </location>
</feature>
<dbReference type="InterPro" id="IPR010995">
    <property type="entry name" value="DNA_repair_Rad51/TF_NusA_a-hlx"/>
</dbReference>
<feature type="compositionally biased region" description="Acidic residues" evidence="1">
    <location>
        <begin position="79"/>
        <end position="89"/>
    </location>
</feature>
<gene>
    <name evidence="2" type="ORF">SAMN05216285_0714</name>
</gene>
<dbReference type="OrthoDB" id="229248at2157"/>
<feature type="compositionally biased region" description="Acidic residues" evidence="1">
    <location>
        <begin position="204"/>
        <end position="215"/>
    </location>
</feature>
<feature type="compositionally biased region" description="Basic and acidic residues" evidence="1">
    <location>
        <begin position="153"/>
        <end position="164"/>
    </location>
</feature>
<dbReference type="AlphaFoldDB" id="A0A1I0MB47"/>
<feature type="compositionally biased region" description="Low complexity" evidence="1">
    <location>
        <begin position="240"/>
        <end position="252"/>
    </location>
</feature>
<reference evidence="3" key="1">
    <citation type="submission" date="2016-10" db="EMBL/GenBank/DDBJ databases">
        <authorList>
            <person name="Varghese N."/>
        </authorList>
    </citation>
    <scope>NUCLEOTIDE SEQUENCE [LARGE SCALE GENOMIC DNA]</scope>
    <source>
        <strain evidence="3">CGMCC 1.12284</strain>
    </source>
</reference>
<feature type="compositionally biased region" description="Basic and acidic residues" evidence="1">
    <location>
        <begin position="334"/>
        <end position="357"/>
    </location>
</feature>
<feature type="region of interest" description="Disordered" evidence="1">
    <location>
        <begin position="77"/>
        <end position="499"/>
    </location>
</feature>
<feature type="compositionally biased region" description="Basic and acidic residues" evidence="1">
    <location>
        <begin position="273"/>
        <end position="288"/>
    </location>
</feature>
<dbReference type="eggNOG" id="arCOG03730">
    <property type="taxonomic scope" value="Archaea"/>
</dbReference>
<keyword evidence="3" id="KW-1185">Reference proteome</keyword>
<evidence type="ECO:0000256" key="1">
    <source>
        <dbReference type="SAM" id="MobiDB-lite"/>
    </source>
</evidence>
<dbReference type="GO" id="GO:0000166">
    <property type="term" value="F:nucleotide binding"/>
    <property type="evidence" value="ECO:0007669"/>
    <property type="project" value="InterPro"/>
</dbReference>
<organism evidence="2 3">
    <name type="scientific">Natrinema salifodinae</name>
    <dbReference type="NCBI Taxonomy" id="1202768"/>
    <lineage>
        <taxon>Archaea</taxon>
        <taxon>Methanobacteriati</taxon>
        <taxon>Methanobacteriota</taxon>
        <taxon>Stenosarchaea group</taxon>
        <taxon>Halobacteria</taxon>
        <taxon>Halobacteriales</taxon>
        <taxon>Natrialbaceae</taxon>
        <taxon>Natrinema</taxon>
    </lineage>
</organism>
<dbReference type="EMBL" id="FOIS01000001">
    <property type="protein sequence ID" value="SEV85348.1"/>
    <property type="molecule type" value="Genomic_DNA"/>
</dbReference>
<dbReference type="STRING" id="1202768.SAMN05216285_0714"/>
<dbReference type="eggNOG" id="arCOG08931">
    <property type="taxonomic scope" value="Archaea"/>
</dbReference>
<sequence>MCARFSEDDVEKRVENANGEVIGAITAVEGDTAHVEPKQGVMDSIRAALGWNRTHEDTVLIHEDAIAGVSADVIRLEETDAQADDDTEAESQAATGPPDRADAETDRSDPDIDEDARTEPAAASEPTREADPEPSDGPEFEPEDAAEEPGNAAEREPDRDRGPEPDPTAPRNAAERPSGDGGRGTTADPDAPEPTPEPDRAESEAEGPGDVEEPTEAGATEPSATDEVEPVGSPDEPSPTEETATEPAESPAMAEDAATDDRPSTAEMDLADELDRGVDIESAAGEHDGLDDEPSPTADDDLTDEVNTGVDIAAAADAVEAEGAADADVAGSSSEERDLADELNRGVDIESAAGEHDGLDDEPSPTADDDLTDEVNTGVDIAATADAVETEEAADADVAGSSSEERDLADELNRGPDIESLAAEAREPDADIDPESIAGQEVPAEGGSEGADRRTIAESESDLHSAIDRRPAETADETERTPLEGFDPGSSAATSDRHQATTPLSAMIAVQQAALESSQRAIQQGLALQETMARRALTGQTTLHRQQLRLARTAATAPLEIAAAMTGTETGDRPPRNDEQGSADTAGKRLELVDGLDAMYRRRLVDAGIASLDDLARADRETVADAAGVTEARAAGWIEQVDV</sequence>
<dbReference type="Gene3D" id="1.10.150.20">
    <property type="entry name" value="5' to 3' exonuclease, C-terminal subdomain"/>
    <property type="match status" value="1"/>
</dbReference>
<dbReference type="Proteomes" id="UP000183275">
    <property type="component" value="Unassembled WGS sequence"/>
</dbReference>
<name>A0A1I0MB47_9EURY</name>
<feature type="compositionally biased region" description="Basic and acidic residues" evidence="1">
    <location>
        <begin position="99"/>
        <end position="118"/>
    </location>
</feature>
<accession>A0A1I0MB47</accession>
<feature type="compositionally biased region" description="Basic and acidic residues" evidence="1">
    <location>
        <begin position="403"/>
        <end position="417"/>
    </location>
</feature>
<dbReference type="SUPFAM" id="SSF47794">
    <property type="entry name" value="Rad51 N-terminal domain-like"/>
    <property type="match status" value="1"/>
</dbReference>
<feature type="compositionally biased region" description="Acidic residues" evidence="1">
    <location>
        <begin position="132"/>
        <end position="147"/>
    </location>
</feature>
<dbReference type="Pfam" id="PF14520">
    <property type="entry name" value="HHH_5"/>
    <property type="match status" value="1"/>
</dbReference>
<dbReference type="RefSeq" id="WP_049989241.1">
    <property type="nucleotide sequence ID" value="NZ_FOIS01000001.1"/>
</dbReference>
<evidence type="ECO:0000313" key="3">
    <source>
        <dbReference type="Proteomes" id="UP000183275"/>
    </source>
</evidence>
<feature type="compositionally biased region" description="Acidic residues" evidence="1">
    <location>
        <begin position="358"/>
        <end position="373"/>
    </location>
</feature>
<proteinExistence type="predicted"/>
<feature type="region of interest" description="Disordered" evidence="1">
    <location>
        <begin position="567"/>
        <end position="587"/>
    </location>
</feature>
<feature type="compositionally biased region" description="Low complexity" evidence="1">
    <location>
        <begin position="309"/>
        <end position="318"/>
    </location>
</feature>
<feature type="compositionally biased region" description="Basic and acidic residues" evidence="1">
    <location>
        <begin position="450"/>
        <end position="482"/>
    </location>
</feature>
<evidence type="ECO:0000313" key="2">
    <source>
        <dbReference type="EMBL" id="SEV85348.1"/>
    </source>
</evidence>
<protein>
    <submittedName>
        <fullName evidence="2">Helix-hairpin-helix domain-containing protein</fullName>
    </submittedName>
</protein>